<organism evidence="2 3">
    <name type="scientific">Blepharisma stoltei</name>
    <dbReference type="NCBI Taxonomy" id="1481888"/>
    <lineage>
        <taxon>Eukaryota</taxon>
        <taxon>Sar</taxon>
        <taxon>Alveolata</taxon>
        <taxon>Ciliophora</taxon>
        <taxon>Postciliodesmatophora</taxon>
        <taxon>Heterotrichea</taxon>
        <taxon>Heterotrichida</taxon>
        <taxon>Blepharismidae</taxon>
        <taxon>Blepharisma</taxon>
    </lineage>
</organism>
<evidence type="ECO:0000313" key="2">
    <source>
        <dbReference type="EMBL" id="CAG9330903.1"/>
    </source>
</evidence>
<proteinExistence type="predicted"/>
<sequence length="363" mass="39336">MKHASLILLFIASLAWTMETSSCSKLVCGSAGSSTSGACVTVTDKTVTLNPCPSASSCGGNSQFYGAANHTSADCSPDSSPSSSETTCPDSSKAGTLNTYEYCCQNSDCYSKNCDSSKHCVGVPSRQTCSSDSQCEPNYFCSSSECIKCYSEGDSCTGDVQCKLGYGCNYNECTRYWSLDNGSSTQSAVFCKSNFMYKNYCDSADIYVQSDKLSDPWKCTVGDTCTYKYNFNGATIGTQSCLCDGKGSTTGYCPISNSFNLKGFDDKFYPRFAYTNGDCAGSYGRKTDLANDLSRLVYCNSIDQDGYNYYSSMVSIKKAWPLYSSGEIDKCALDMKIFDPSYSMGSWSSGEMLLISSLFMIFN</sequence>
<name>A0AAU9JUJ1_9CILI</name>
<evidence type="ECO:0000256" key="1">
    <source>
        <dbReference type="SAM" id="SignalP"/>
    </source>
</evidence>
<protein>
    <submittedName>
        <fullName evidence="2">Uncharacterized protein</fullName>
    </submittedName>
</protein>
<feature type="signal peptide" evidence="1">
    <location>
        <begin position="1"/>
        <end position="17"/>
    </location>
</feature>
<gene>
    <name evidence="2" type="ORF">BSTOLATCC_MIC52312</name>
</gene>
<evidence type="ECO:0000313" key="3">
    <source>
        <dbReference type="Proteomes" id="UP001162131"/>
    </source>
</evidence>
<comment type="caution">
    <text evidence="2">The sequence shown here is derived from an EMBL/GenBank/DDBJ whole genome shotgun (WGS) entry which is preliminary data.</text>
</comment>
<keyword evidence="3" id="KW-1185">Reference proteome</keyword>
<reference evidence="2" key="1">
    <citation type="submission" date="2021-09" db="EMBL/GenBank/DDBJ databases">
        <authorList>
            <consortium name="AG Swart"/>
            <person name="Singh M."/>
            <person name="Singh A."/>
            <person name="Seah K."/>
            <person name="Emmerich C."/>
        </authorList>
    </citation>
    <scope>NUCLEOTIDE SEQUENCE</scope>
    <source>
        <strain evidence="2">ATCC30299</strain>
    </source>
</reference>
<keyword evidence="1" id="KW-0732">Signal</keyword>
<dbReference type="AlphaFoldDB" id="A0AAU9JUJ1"/>
<dbReference type="Proteomes" id="UP001162131">
    <property type="component" value="Unassembled WGS sequence"/>
</dbReference>
<dbReference type="EMBL" id="CAJZBQ010000052">
    <property type="protein sequence ID" value="CAG9330903.1"/>
    <property type="molecule type" value="Genomic_DNA"/>
</dbReference>
<feature type="chain" id="PRO_5043583327" evidence="1">
    <location>
        <begin position="18"/>
        <end position="363"/>
    </location>
</feature>
<accession>A0AAU9JUJ1</accession>